<name>A0A507FEK8_9FUNG</name>
<dbReference type="OrthoDB" id="1875751at2759"/>
<dbReference type="Proteomes" id="UP000320333">
    <property type="component" value="Unassembled WGS sequence"/>
</dbReference>
<dbReference type="EMBL" id="QEAP01000168">
    <property type="protein sequence ID" value="TPX73726.1"/>
    <property type="molecule type" value="Genomic_DNA"/>
</dbReference>
<organism evidence="1 2">
    <name type="scientific">Chytriomyces confervae</name>
    <dbReference type="NCBI Taxonomy" id="246404"/>
    <lineage>
        <taxon>Eukaryota</taxon>
        <taxon>Fungi</taxon>
        <taxon>Fungi incertae sedis</taxon>
        <taxon>Chytridiomycota</taxon>
        <taxon>Chytridiomycota incertae sedis</taxon>
        <taxon>Chytridiomycetes</taxon>
        <taxon>Chytridiales</taxon>
        <taxon>Chytriomycetaceae</taxon>
        <taxon>Chytriomyces</taxon>
    </lineage>
</organism>
<keyword evidence="2" id="KW-1185">Reference proteome</keyword>
<gene>
    <name evidence="1" type="ORF">CcCBS67573_g05007</name>
</gene>
<accession>A0A507FEK8</accession>
<protein>
    <submittedName>
        <fullName evidence="1">Uncharacterized protein</fullName>
    </submittedName>
</protein>
<sequence>MPLEYSLWIKELKVLLARNGYPSAQNRATVEWEWALRFVQGLTLEHLEVYNDRFQWNAAEDGTPWAPCTSLDMQRKGTAHAAVPSIDSNRKVFAFCLSYGLDEATFKCALDHFGPQAEVHLGEGKSKGLVWIMFQTTEGAAKAIACKNLAFPSAGKPDVIVGFVKAETRRSEGTANVGTGEAVAEFVFHPINAAAFLYSLDPPTTTSTVMVDLDSAATGSLGHYPVFAQITQNPTIYRGIDGGCIISSRMEGTISGTTHMTDTIYTTPPIEHIPDAKHNLLSVHDILAKQQMSVLFDHTNMTSNIGHLQENGPWTTMAKGISDKDMILLASSPHRRTHIGDTALERSMKLGTTDGLDFDLLDKSKPCTCESCIIAKMHQIPHPWSEGAKYAPQNLLGVVTADVIVFLTQ</sequence>
<proteinExistence type="predicted"/>
<reference evidence="1 2" key="1">
    <citation type="journal article" date="2019" name="Sci. Rep.">
        <title>Comparative genomics of chytrid fungi reveal insights into the obligate biotrophic and pathogenic lifestyle of Synchytrium endobioticum.</title>
        <authorList>
            <person name="van de Vossenberg B.T.L.H."/>
            <person name="Warris S."/>
            <person name="Nguyen H.D.T."/>
            <person name="van Gent-Pelzer M.P.E."/>
            <person name="Joly D.L."/>
            <person name="van de Geest H.C."/>
            <person name="Bonants P.J.M."/>
            <person name="Smith D.S."/>
            <person name="Levesque C.A."/>
            <person name="van der Lee T.A.J."/>
        </authorList>
    </citation>
    <scope>NUCLEOTIDE SEQUENCE [LARGE SCALE GENOMIC DNA]</scope>
    <source>
        <strain evidence="1 2">CBS 675.73</strain>
    </source>
</reference>
<dbReference type="SUPFAM" id="SSF54928">
    <property type="entry name" value="RNA-binding domain, RBD"/>
    <property type="match status" value="1"/>
</dbReference>
<comment type="caution">
    <text evidence="1">The sequence shown here is derived from an EMBL/GenBank/DDBJ whole genome shotgun (WGS) entry which is preliminary data.</text>
</comment>
<dbReference type="GO" id="GO:0003676">
    <property type="term" value="F:nucleic acid binding"/>
    <property type="evidence" value="ECO:0007669"/>
    <property type="project" value="InterPro"/>
</dbReference>
<evidence type="ECO:0000313" key="1">
    <source>
        <dbReference type="EMBL" id="TPX73726.1"/>
    </source>
</evidence>
<dbReference type="AlphaFoldDB" id="A0A507FEK8"/>
<dbReference type="InterPro" id="IPR035979">
    <property type="entry name" value="RBD_domain_sf"/>
</dbReference>
<evidence type="ECO:0000313" key="2">
    <source>
        <dbReference type="Proteomes" id="UP000320333"/>
    </source>
</evidence>